<feature type="domain" description="Deacetylase PdaC" evidence="2">
    <location>
        <begin position="21"/>
        <end position="97"/>
    </location>
</feature>
<accession>A0A927H321</accession>
<organism evidence="3 4">
    <name type="scientific">Paenibacillus oceani</name>
    <dbReference type="NCBI Taxonomy" id="2772510"/>
    <lineage>
        <taxon>Bacteria</taxon>
        <taxon>Bacillati</taxon>
        <taxon>Bacillota</taxon>
        <taxon>Bacilli</taxon>
        <taxon>Bacillales</taxon>
        <taxon>Paenibacillaceae</taxon>
        <taxon>Paenibacillus</taxon>
    </lineage>
</organism>
<evidence type="ECO:0000313" key="3">
    <source>
        <dbReference type="EMBL" id="MBD2865968.1"/>
    </source>
</evidence>
<evidence type="ECO:0000259" key="1">
    <source>
        <dbReference type="Pfam" id="PF11738"/>
    </source>
</evidence>
<dbReference type="Pfam" id="PF13739">
    <property type="entry name" value="PdaC"/>
    <property type="match status" value="1"/>
</dbReference>
<keyword evidence="4" id="KW-1185">Reference proteome</keyword>
<comment type="caution">
    <text evidence="3">The sequence shown here is derived from an EMBL/GenBank/DDBJ whole genome shotgun (WGS) entry which is preliminary data.</text>
</comment>
<evidence type="ECO:0000313" key="4">
    <source>
        <dbReference type="Proteomes" id="UP000639396"/>
    </source>
</evidence>
<evidence type="ECO:0000259" key="2">
    <source>
        <dbReference type="Pfam" id="PF13739"/>
    </source>
</evidence>
<dbReference type="Proteomes" id="UP000639396">
    <property type="component" value="Unassembled WGS sequence"/>
</dbReference>
<protein>
    <submittedName>
        <fullName evidence="3">DUF3298 and DUF4163 domain-containing protein</fullName>
    </submittedName>
</protein>
<dbReference type="RefSeq" id="WP_190931589.1">
    <property type="nucleotide sequence ID" value="NZ_JACXJA010000050.1"/>
</dbReference>
<dbReference type="EMBL" id="JACXJA010000050">
    <property type="protein sequence ID" value="MBD2865968.1"/>
    <property type="molecule type" value="Genomic_DNA"/>
</dbReference>
<sequence length="209" mass="24093">MMEFRNLSAQISKKVMIKPRLQIRYPQLTGLPNRKAQHEINDRILKLVYQMIRDQGYVEDKDKEMTGIYEVMLNENGLISIVFQNYAYAKGAAHGITLQKSLTMDLWDGDDYDFDDLFRDGSGYKAHIDAILKRQIEENDMPILEGKTFKGVGPDQDFYLTPSELVVYFQLYEYTPYAYGFPTFLIPYTEIADIADPEGPIGKLQHAVV</sequence>
<dbReference type="Gene3D" id="3.90.640.20">
    <property type="entry name" value="Heat-shock cognate protein, ATPase"/>
    <property type="match status" value="1"/>
</dbReference>
<gene>
    <name evidence="3" type="ORF">IDH45_28685</name>
</gene>
<dbReference type="InterPro" id="IPR021729">
    <property type="entry name" value="DUF3298"/>
</dbReference>
<dbReference type="Pfam" id="PF11738">
    <property type="entry name" value="DUF3298"/>
    <property type="match status" value="1"/>
</dbReference>
<proteinExistence type="predicted"/>
<dbReference type="InterPro" id="IPR037126">
    <property type="entry name" value="PdaC/RsiV-like_sf"/>
</dbReference>
<dbReference type="AlphaFoldDB" id="A0A927H321"/>
<reference evidence="3" key="1">
    <citation type="submission" date="2020-09" db="EMBL/GenBank/DDBJ databases">
        <title>A novel bacterium of genus Paenibacillus, isolated from South China Sea.</title>
        <authorList>
            <person name="Huang H."/>
            <person name="Mo K."/>
            <person name="Hu Y."/>
        </authorList>
    </citation>
    <scope>NUCLEOTIDE SEQUENCE</scope>
    <source>
        <strain evidence="3">IB182363</strain>
    </source>
</reference>
<dbReference type="InterPro" id="IPR025303">
    <property type="entry name" value="PdaC"/>
</dbReference>
<feature type="domain" description="DUF3298" evidence="1">
    <location>
        <begin position="115"/>
        <end position="188"/>
    </location>
</feature>
<dbReference type="Gene3D" id="3.30.565.40">
    <property type="entry name" value="Fervidobacterium nodosum Rt17-B1 like"/>
    <property type="match status" value="1"/>
</dbReference>
<name>A0A927H321_9BACL</name>